<dbReference type="RefSeq" id="WP_140736600.1">
    <property type="nucleotide sequence ID" value="NZ_RCZM01000001.1"/>
</dbReference>
<sequence>MLPSSRVRQMESAAWRVESRVSQLVDLSVRGLEQMRLPTGVFAHTLRGVPGPDGPHTLLEGTDLLYDAIVALGAHRLPEDLQQKVLGQPAAPFVTSLLPAALTTDDLGGAALTAWALAEVAGVVSDELFARLGAALAVPSAPLLTVDVAWMLTAAVAAGAAGVARADGGDEGSVGTVRTAARAWLMTSQGDSGLFARAPHGGTPAWRAHVGCFADQVYPVQALARLHAMSGDPGALEAAERCAAAFCSQQGAHGQWWWHYDFRVGTVVERFPVYSVHQHAMAPMALFELADAGGRDRVGEIGLGLDWLRAHPEVFDELVDPGTNVVWRKVGRREPPKLARGVGAVATWARPGATVPGLDRVLPAVVVDHECRPYELGWLLYAWLDPAETTTGPRGEEPRR</sequence>
<keyword evidence="2" id="KW-1185">Reference proteome</keyword>
<reference evidence="1 2" key="1">
    <citation type="journal article" date="2019" name="Environ. Microbiol.">
        <title>Species interactions and distinct microbial communities in high Arctic permafrost affected cryosols are associated with the CH4 and CO2 gas fluxes.</title>
        <authorList>
            <person name="Altshuler I."/>
            <person name="Hamel J."/>
            <person name="Turney S."/>
            <person name="Magnuson E."/>
            <person name="Levesque R."/>
            <person name="Greer C."/>
            <person name="Whyte L.G."/>
        </authorList>
    </citation>
    <scope>NUCLEOTIDE SEQUENCE [LARGE SCALE GENOMIC DNA]</scope>
    <source>
        <strain evidence="1 2">S9.3A</strain>
    </source>
</reference>
<dbReference type="SUPFAM" id="SSF48208">
    <property type="entry name" value="Six-hairpin glycosidases"/>
    <property type="match status" value="1"/>
</dbReference>
<proteinExistence type="predicted"/>
<accession>A0A502CZI9</accession>
<dbReference type="AlphaFoldDB" id="A0A502CZI9"/>
<dbReference type="InterPro" id="IPR008928">
    <property type="entry name" value="6-hairpin_glycosidase_sf"/>
</dbReference>
<dbReference type="GO" id="GO:0005975">
    <property type="term" value="P:carbohydrate metabolic process"/>
    <property type="evidence" value="ECO:0007669"/>
    <property type="project" value="InterPro"/>
</dbReference>
<dbReference type="OrthoDB" id="7254827at2"/>
<name>A0A502CZI9_9MICO</name>
<protein>
    <submittedName>
        <fullName evidence="1">Uncharacterized protein</fullName>
    </submittedName>
</protein>
<organism evidence="1 2">
    <name type="scientific">Pedococcus bigeumensis</name>
    <dbReference type="NCBI Taxonomy" id="433644"/>
    <lineage>
        <taxon>Bacteria</taxon>
        <taxon>Bacillati</taxon>
        <taxon>Actinomycetota</taxon>
        <taxon>Actinomycetes</taxon>
        <taxon>Micrococcales</taxon>
        <taxon>Intrasporangiaceae</taxon>
        <taxon>Pedococcus</taxon>
    </lineage>
</organism>
<dbReference type="Proteomes" id="UP000317722">
    <property type="component" value="Unassembled WGS sequence"/>
</dbReference>
<evidence type="ECO:0000313" key="2">
    <source>
        <dbReference type="Proteomes" id="UP000317722"/>
    </source>
</evidence>
<comment type="caution">
    <text evidence="1">The sequence shown here is derived from an EMBL/GenBank/DDBJ whole genome shotgun (WGS) entry which is preliminary data.</text>
</comment>
<gene>
    <name evidence="1" type="ORF">EAH86_00015</name>
</gene>
<evidence type="ECO:0000313" key="1">
    <source>
        <dbReference type="EMBL" id="TPG18965.1"/>
    </source>
</evidence>
<dbReference type="EMBL" id="RCZM01000001">
    <property type="protein sequence ID" value="TPG18965.1"/>
    <property type="molecule type" value="Genomic_DNA"/>
</dbReference>